<keyword evidence="3" id="KW-1185">Reference proteome</keyword>
<reference evidence="2 3" key="1">
    <citation type="submission" date="2018-04" db="EMBL/GenBank/DDBJ databases">
        <authorList>
            <person name="Vogel A."/>
        </authorList>
    </citation>
    <scope>NUCLEOTIDE SEQUENCE [LARGE SCALE GENOMIC DNA]</scope>
</reference>
<accession>A0A484MJU7</accession>
<feature type="region of interest" description="Disordered" evidence="1">
    <location>
        <begin position="16"/>
        <end position="61"/>
    </location>
</feature>
<proteinExistence type="predicted"/>
<dbReference type="AlphaFoldDB" id="A0A484MJU7"/>
<gene>
    <name evidence="2" type="ORF">CCAM_LOCUS31019</name>
</gene>
<name>A0A484MJU7_9ASTE</name>
<evidence type="ECO:0000313" key="2">
    <source>
        <dbReference type="EMBL" id="VFQ89243.1"/>
    </source>
</evidence>
<evidence type="ECO:0000256" key="1">
    <source>
        <dbReference type="SAM" id="MobiDB-lite"/>
    </source>
</evidence>
<dbReference type="Proteomes" id="UP000595140">
    <property type="component" value="Unassembled WGS sequence"/>
</dbReference>
<sequence>MGVTAEQLQAAVAALSSMGRSGLGTRTTHTPRGPNTEHAATSQHKGKKTQRSRRRPGKAPMIEEVLVEDISEGEVEPKETKMNLDFYVLMESFLVLKIPFSLLERAASKLESELEDFATRNKVWRRSRSGCMSVYRQRMRNPAR</sequence>
<protein>
    <submittedName>
        <fullName evidence="2">Uncharacterized protein</fullName>
    </submittedName>
</protein>
<evidence type="ECO:0000313" key="3">
    <source>
        <dbReference type="Proteomes" id="UP000595140"/>
    </source>
</evidence>
<dbReference type="EMBL" id="OOIL02003803">
    <property type="protein sequence ID" value="VFQ89243.1"/>
    <property type="molecule type" value="Genomic_DNA"/>
</dbReference>
<feature type="compositionally biased region" description="Basic residues" evidence="1">
    <location>
        <begin position="44"/>
        <end position="57"/>
    </location>
</feature>
<organism evidence="2 3">
    <name type="scientific">Cuscuta campestris</name>
    <dbReference type="NCBI Taxonomy" id="132261"/>
    <lineage>
        <taxon>Eukaryota</taxon>
        <taxon>Viridiplantae</taxon>
        <taxon>Streptophyta</taxon>
        <taxon>Embryophyta</taxon>
        <taxon>Tracheophyta</taxon>
        <taxon>Spermatophyta</taxon>
        <taxon>Magnoliopsida</taxon>
        <taxon>eudicotyledons</taxon>
        <taxon>Gunneridae</taxon>
        <taxon>Pentapetalae</taxon>
        <taxon>asterids</taxon>
        <taxon>lamiids</taxon>
        <taxon>Solanales</taxon>
        <taxon>Convolvulaceae</taxon>
        <taxon>Cuscuteae</taxon>
        <taxon>Cuscuta</taxon>
        <taxon>Cuscuta subgen. Grammica</taxon>
        <taxon>Cuscuta sect. Cleistogrammica</taxon>
    </lineage>
</organism>